<dbReference type="AlphaFoldDB" id="A0A194WRJ4"/>
<dbReference type="Gene3D" id="1.10.357.10">
    <property type="entry name" value="Tetracycline Repressor, domain 2"/>
    <property type="match status" value="1"/>
</dbReference>
<evidence type="ECO:0000313" key="11">
    <source>
        <dbReference type="Proteomes" id="UP000070700"/>
    </source>
</evidence>
<accession>A0A194WRJ4</accession>
<gene>
    <name evidence="10" type="ORF">LY89DRAFT_710449</name>
</gene>
<dbReference type="UniPathway" id="UPA00232"/>
<dbReference type="PANTHER" id="PTHR21427:SF19">
    <property type="entry name" value="UBIQUINONE BIOSYNTHESIS PROTEIN COQ9, MITOCHONDRIAL"/>
    <property type="match status" value="1"/>
</dbReference>
<evidence type="ECO:0000256" key="4">
    <source>
        <dbReference type="ARBA" id="ARBA00022688"/>
    </source>
</evidence>
<dbReference type="GeneID" id="28827556"/>
<comment type="similarity">
    <text evidence="3 8">Belongs to the COQ9 family.</text>
</comment>
<dbReference type="STRING" id="149040.A0A194WRJ4"/>
<evidence type="ECO:0000256" key="2">
    <source>
        <dbReference type="ARBA" id="ARBA00004749"/>
    </source>
</evidence>
<evidence type="ECO:0000256" key="7">
    <source>
        <dbReference type="ARBA" id="ARBA00023128"/>
    </source>
</evidence>
<dbReference type="Proteomes" id="UP000070700">
    <property type="component" value="Unassembled WGS sequence"/>
</dbReference>
<dbReference type="OrthoDB" id="619536at2759"/>
<dbReference type="KEGG" id="psco:LY89DRAFT_710449"/>
<evidence type="ECO:0000256" key="3">
    <source>
        <dbReference type="ARBA" id="ARBA00010766"/>
    </source>
</evidence>
<evidence type="ECO:0000256" key="5">
    <source>
        <dbReference type="ARBA" id="ARBA00022946"/>
    </source>
</evidence>
<dbReference type="GO" id="GO:0005743">
    <property type="term" value="C:mitochondrial inner membrane"/>
    <property type="evidence" value="ECO:0007669"/>
    <property type="project" value="TreeGrafter"/>
</dbReference>
<dbReference type="InterPro" id="IPR013718">
    <property type="entry name" value="COQ9_C"/>
</dbReference>
<dbReference type="InParanoid" id="A0A194WRJ4"/>
<proteinExistence type="inferred from homology"/>
<sequence length="245" mass="26974">MAAPSTILRRLRPISARGNLLARTYHSYDHPPPPGPFSTTESTILSASLPHIPSHGFTLTSLSLGAKDAGYIDASTNLFPQGPFALVHYHLLTQRLGLAQKKEVLEADEGIGAKVKKLTWERLMGNKEIVHRWQEALALMAQPSNVPTSLKELAAQSDEIWFLSGDISVDTSWYTKRASLSTIYAATELFMTTDKSPDYIDTREFLDRRFKDVQFVGGVVGSVSQWVGFTASAGLNVLRSKGVRV</sequence>
<evidence type="ECO:0000256" key="6">
    <source>
        <dbReference type="ARBA" id="ARBA00023121"/>
    </source>
</evidence>
<dbReference type="PANTHER" id="PTHR21427">
    <property type="entry name" value="UBIQUINONE BIOSYNTHESIS PROTEIN COQ9, MITOCHONDRIAL"/>
    <property type="match status" value="1"/>
</dbReference>
<keyword evidence="6 8" id="KW-0446">Lipid-binding</keyword>
<evidence type="ECO:0000259" key="9">
    <source>
        <dbReference type="Pfam" id="PF08511"/>
    </source>
</evidence>
<evidence type="ECO:0000256" key="8">
    <source>
        <dbReference type="RuleBase" id="RU366063"/>
    </source>
</evidence>
<name>A0A194WRJ4_MOLSC</name>
<dbReference type="EMBL" id="KQ947428">
    <property type="protein sequence ID" value="KUJ10626.1"/>
    <property type="molecule type" value="Genomic_DNA"/>
</dbReference>
<dbReference type="GO" id="GO:0008289">
    <property type="term" value="F:lipid binding"/>
    <property type="evidence" value="ECO:0007669"/>
    <property type="project" value="UniProtKB-UniRule"/>
</dbReference>
<dbReference type="FunCoup" id="A0A194WRJ4">
    <property type="interactions" value="253"/>
</dbReference>
<comment type="pathway">
    <text evidence="2 8">Cofactor biosynthesis; ubiquinone biosynthesis.</text>
</comment>
<organism evidence="10 11">
    <name type="scientific">Mollisia scopiformis</name>
    <name type="common">Conifer needle endophyte fungus</name>
    <name type="synonym">Phialocephala scopiformis</name>
    <dbReference type="NCBI Taxonomy" id="149040"/>
    <lineage>
        <taxon>Eukaryota</taxon>
        <taxon>Fungi</taxon>
        <taxon>Dikarya</taxon>
        <taxon>Ascomycota</taxon>
        <taxon>Pezizomycotina</taxon>
        <taxon>Leotiomycetes</taxon>
        <taxon>Helotiales</taxon>
        <taxon>Mollisiaceae</taxon>
        <taxon>Mollisia</taxon>
    </lineage>
</organism>
<keyword evidence="7 8" id="KW-0496">Mitochondrion</keyword>
<keyword evidence="4 8" id="KW-0831">Ubiquinone biosynthesis</keyword>
<comment type="subcellular location">
    <subcellularLocation>
        <location evidence="1 8">Mitochondrion</location>
    </subcellularLocation>
</comment>
<keyword evidence="11" id="KW-1185">Reference proteome</keyword>
<dbReference type="RefSeq" id="XP_018064981.1">
    <property type="nucleotide sequence ID" value="XM_018217830.1"/>
</dbReference>
<comment type="function">
    <text evidence="8">Membrane-associated protein that warps the membrane surface to access and bind aromatic isoprenes with high specificity, including ubiquinone (CoQ) isoprene intermediates and presents them directly to Coq7, therefore facilitating the Coq7-mediated hydroxylase step. Participates in the biosynthesis of coenzyme Q, also named ubiquinone, an essential lipid-soluble electron transporter for aerobic cellular respiration.</text>
</comment>
<evidence type="ECO:0000256" key="1">
    <source>
        <dbReference type="ARBA" id="ARBA00004173"/>
    </source>
</evidence>
<dbReference type="GO" id="GO:0006744">
    <property type="term" value="P:ubiquinone biosynthetic process"/>
    <property type="evidence" value="ECO:0007669"/>
    <property type="project" value="UniProtKB-UniRule"/>
</dbReference>
<dbReference type="InterPro" id="IPR012762">
    <property type="entry name" value="Ubiq_biosynth_COQ9"/>
</dbReference>
<dbReference type="NCBIfam" id="TIGR02396">
    <property type="entry name" value="diverge_rpsU"/>
    <property type="match status" value="1"/>
</dbReference>
<dbReference type="FunFam" id="1.10.357.10:FF:000004">
    <property type="entry name" value="Ubiquinone biosynthesis protein COQ9, mitochondrial"/>
    <property type="match status" value="1"/>
</dbReference>
<evidence type="ECO:0000313" key="10">
    <source>
        <dbReference type="EMBL" id="KUJ10626.1"/>
    </source>
</evidence>
<keyword evidence="10" id="KW-0830">Ubiquinone</keyword>
<dbReference type="Pfam" id="PF08511">
    <property type="entry name" value="COQ9"/>
    <property type="match status" value="1"/>
</dbReference>
<feature type="domain" description="COQ9 C-terminal" evidence="9">
    <location>
        <begin position="146"/>
        <end position="214"/>
    </location>
</feature>
<reference evidence="10 11" key="1">
    <citation type="submission" date="2015-10" db="EMBL/GenBank/DDBJ databases">
        <title>Full genome of DAOMC 229536 Phialocephala scopiformis, a fungal endophyte of spruce producing the potent anti-insectan compound rugulosin.</title>
        <authorList>
            <consortium name="DOE Joint Genome Institute"/>
            <person name="Walker A.K."/>
            <person name="Frasz S.L."/>
            <person name="Seifert K.A."/>
            <person name="Miller J.D."/>
            <person name="Mondo S.J."/>
            <person name="Labutti K."/>
            <person name="Lipzen A."/>
            <person name="Dockter R."/>
            <person name="Kennedy M."/>
            <person name="Grigoriev I.V."/>
            <person name="Spatafora J.W."/>
        </authorList>
    </citation>
    <scope>NUCLEOTIDE SEQUENCE [LARGE SCALE GENOMIC DNA]</scope>
    <source>
        <strain evidence="10 11">CBS 120377</strain>
    </source>
</reference>
<protein>
    <recommendedName>
        <fullName evidence="8">Ubiquinone biosynthesis protein</fullName>
    </recommendedName>
</protein>
<keyword evidence="5" id="KW-0809">Transit peptide</keyword>